<dbReference type="SMART" id="SM00267">
    <property type="entry name" value="GGDEF"/>
    <property type="match status" value="1"/>
</dbReference>
<name>A0A385TKA3_PAELA</name>
<dbReference type="SUPFAM" id="SSF55785">
    <property type="entry name" value="PYP-like sensor domain (PAS domain)"/>
    <property type="match status" value="2"/>
</dbReference>
<dbReference type="InterPro" id="IPR013767">
    <property type="entry name" value="PAS_fold"/>
</dbReference>
<evidence type="ECO:0000259" key="5">
    <source>
        <dbReference type="PROSITE" id="PS50046"/>
    </source>
</evidence>
<evidence type="ECO:0000259" key="6">
    <source>
        <dbReference type="PROSITE" id="PS50112"/>
    </source>
</evidence>
<dbReference type="NCBIfam" id="TIGR00254">
    <property type="entry name" value="GGDEF"/>
    <property type="match status" value="1"/>
</dbReference>
<dbReference type="PANTHER" id="PTHR44757:SF2">
    <property type="entry name" value="BIOFILM ARCHITECTURE MAINTENANCE PROTEIN MBAA"/>
    <property type="match status" value="1"/>
</dbReference>
<proteinExistence type="predicted"/>
<dbReference type="CDD" id="cd01949">
    <property type="entry name" value="GGDEF"/>
    <property type="match status" value="1"/>
</dbReference>
<evidence type="ECO:0000256" key="2">
    <source>
        <dbReference type="ARBA" id="ARBA00022606"/>
    </source>
</evidence>
<evidence type="ECO:0000256" key="3">
    <source>
        <dbReference type="ARBA" id="ARBA00022991"/>
    </source>
</evidence>
<dbReference type="SUPFAM" id="SSF55781">
    <property type="entry name" value="GAF domain-like"/>
    <property type="match status" value="2"/>
</dbReference>
<dbReference type="InterPro" id="IPR043128">
    <property type="entry name" value="Rev_trsase/Diguanyl_cyclase"/>
</dbReference>
<sequence>MTEQDALNRKLLTEGDYVTDEPIDLTNCEKEPIHIPGYIQPHGVLLAINPIDDFRIAQCSRNTEQLLGISAESLLGRSLEDLIGKTQFELMIRRDLQAIATPDLQYINLTISVANASIEFIGILHESEGMILLELEPVSEDTVPFTDDFEWIQTFFSRMKRTENRVEASQVACELVKDILGYDRVMLYEFDDQWNGKVIAEAKEQGLESFWGHHYPASDIPRQARELYLRNWLRTIVDVGYTPVEIIPTLQPLTGKPLNLSLSVLRSVSPLHIEYLHNMGVGATTTISLIHDNQLWGLITCHHNSRKYVSHRTRNLCNFLGSFFSNELYQRQQLDDYQTELRLRILSARFTEIFIGNTDVYQVLEQLETEEQGLLDLMSATGAAVYYQDNLMLYGTTPTSKQVMELAGWLSAQAEDYTYHSSKLSAEYEPAKAFKDVASGVLYLALSPGQQNYVIWFRPEVVEIVDWAGNPAKAVIREDDKVRLSPRKSFEKWRQVVEGTSYSWKSQELSVLPQLKSIVRKQTDYQLRQAKEQAIQNARIFRENEERYLQLMGHSPVAFLSLTTAGTIVYCNSRAETLFGAARPEELLQLEIYTLAGDDSRTGLREQIKRMDQNQAQLVSGSGWFETLEGKEIELEYMLAAIHQGRKSSIMVILREGTPDGGPDRVYSDVLNQLQSYVTTDPLTELPNPATFEKELATDWDECVQNQISLALLMVDIDDFRVYNTLHGLYGGDLCLQWIADALKIIGEYYGATVSRYGGGTFILKIKDTDPDRTYEVAEKIRQGVLALSIPKDRTEEDGFMTVSVGAACLTPTSMLSLTHLTDETEKAMHIAKSKGKNRVTLYGYETD</sequence>
<dbReference type="GO" id="GO:0009881">
    <property type="term" value="F:photoreceptor activity"/>
    <property type="evidence" value="ECO:0007669"/>
    <property type="project" value="UniProtKB-KW"/>
</dbReference>
<dbReference type="Pfam" id="PF00990">
    <property type="entry name" value="GGDEF"/>
    <property type="match status" value="1"/>
</dbReference>
<dbReference type="GO" id="GO:0006355">
    <property type="term" value="P:regulation of DNA-templated transcription"/>
    <property type="evidence" value="ECO:0007669"/>
    <property type="project" value="InterPro"/>
</dbReference>
<dbReference type="Pfam" id="PF01590">
    <property type="entry name" value="GAF"/>
    <property type="match status" value="1"/>
</dbReference>
<keyword evidence="1" id="KW-0600">Photoreceptor protein</keyword>
<dbReference type="InterPro" id="IPR003018">
    <property type="entry name" value="GAF"/>
</dbReference>
<dbReference type="InterPro" id="IPR013515">
    <property type="entry name" value="Phytochrome_cen-reg"/>
</dbReference>
<dbReference type="PRINTS" id="PR01033">
    <property type="entry name" value="PHYTOCHROME"/>
</dbReference>
<dbReference type="InterPro" id="IPR001294">
    <property type="entry name" value="Phytochrome"/>
</dbReference>
<dbReference type="Gene3D" id="3.30.450.20">
    <property type="entry name" value="PAS domain"/>
    <property type="match status" value="2"/>
</dbReference>
<evidence type="ECO:0000256" key="1">
    <source>
        <dbReference type="ARBA" id="ARBA00022543"/>
    </source>
</evidence>
<dbReference type="InterPro" id="IPR029787">
    <property type="entry name" value="Nucleotide_cyclase"/>
</dbReference>
<gene>
    <name evidence="8" type="ORF">D5F53_11660</name>
</gene>
<dbReference type="Pfam" id="PF00989">
    <property type="entry name" value="PAS"/>
    <property type="match status" value="1"/>
</dbReference>
<dbReference type="RefSeq" id="WP_119847828.1">
    <property type="nucleotide sequence ID" value="NZ_CP032412.1"/>
</dbReference>
<reference evidence="8 9" key="1">
    <citation type="submission" date="2018-09" db="EMBL/GenBank/DDBJ databases">
        <title>Genome Sequence of Paenibacillus lautus Strain E7593-69, Azo Dye-Degrading Bacteria, Isolated from Commercial Tattoo Inks.</title>
        <authorList>
            <person name="Nho S.W."/>
            <person name="Kim S.-J."/>
            <person name="Kweon O."/>
            <person name="Cerniglia C.E."/>
        </authorList>
    </citation>
    <scope>NUCLEOTIDE SEQUENCE [LARGE SCALE GENOMIC DNA]</scope>
    <source>
        <strain evidence="8 9">E7593-69</strain>
    </source>
</reference>
<dbReference type="SMART" id="SM00065">
    <property type="entry name" value="GAF"/>
    <property type="match status" value="1"/>
</dbReference>
<dbReference type="Proteomes" id="UP000266552">
    <property type="component" value="Chromosome"/>
</dbReference>
<dbReference type="Gene3D" id="3.30.450.270">
    <property type="match status" value="1"/>
</dbReference>
<dbReference type="InterPro" id="IPR035965">
    <property type="entry name" value="PAS-like_dom_sf"/>
</dbReference>
<protein>
    <submittedName>
        <fullName evidence="8">Diguanylate cyclase</fullName>
    </submittedName>
</protein>
<feature type="domain" description="Phytochrome chromophore attachment site" evidence="5">
    <location>
        <begin position="164"/>
        <end position="322"/>
    </location>
</feature>
<dbReference type="InterPro" id="IPR016132">
    <property type="entry name" value="Phyto_chromo_attachment"/>
</dbReference>
<feature type="domain" description="GGDEF" evidence="7">
    <location>
        <begin position="708"/>
        <end position="845"/>
    </location>
</feature>
<keyword evidence="3" id="KW-0157">Chromophore</keyword>
<dbReference type="PROSITE" id="PS50112">
    <property type="entry name" value="PAS"/>
    <property type="match status" value="1"/>
</dbReference>
<dbReference type="Gene3D" id="3.30.450.40">
    <property type="match status" value="1"/>
</dbReference>
<dbReference type="InterPro" id="IPR029016">
    <property type="entry name" value="GAF-like_dom_sf"/>
</dbReference>
<dbReference type="InterPro" id="IPR000014">
    <property type="entry name" value="PAS"/>
</dbReference>
<feature type="domain" description="PAS" evidence="6">
    <location>
        <begin position="544"/>
        <end position="615"/>
    </location>
</feature>
<dbReference type="NCBIfam" id="TIGR00229">
    <property type="entry name" value="sensory_box"/>
    <property type="match status" value="1"/>
</dbReference>
<dbReference type="SMART" id="SM00091">
    <property type="entry name" value="PAS"/>
    <property type="match status" value="2"/>
</dbReference>
<dbReference type="InterPro" id="IPR013654">
    <property type="entry name" value="PAS_2"/>
</dbReference>
<evidence type="ECO:0000313" key="8">
    <source>
        <dbReference type="EMBL" id="AYB43911.1"/>
    </source>
</evidence>
<accession>A0A385TKA3</accession>
<dbReference type="Gene3D" id="3.30.70.270">
    <property type="match status" value="1"/>
</dbReference>
<dbReference type="PROSITE" id="PS50887">
    <property type="entry name" value="GGDEF"/>
    <property type="match status" value="1"/>
</dbReference>
<dbReference type="InterPro" id="IPR000160">
    <property type="entry name" value="GGDEF_dom"/>
</dbReference>
<keyword evidence="4" id="KW-0675">Receptor</keyword>
<dbReference type="AlphaFoldDB" id="A0A385TKA3"/>
<evidence type="ECO:0000313" key="9">
    <source>
        <dbReference type="Proteomes" id="UP000266552"/>
    </source>
</evidence>
<organism evidence="8 9">
    <name type="scientific">Paenibacillus lautus</name>
    <name type="common">Bacillus lautus</name>
    <dbReference type="NCBI Taxonomy" id="1401"/>
    <lineage>
        <taxon>Bacteria</taxon>
        <taxon>Bacillati</taxon>
        <taxon>Bacillota</taxon>
        <taxon>Bacilli</taxon>
        <taxon>Bacillales</taxon>
        <taxon>Paenibacillaceae</taxon>
        <taxon>Paenibacillus</taxon>
    </lineage>
</organism>
<dbReference type="GO" id="GO:0009584">
    <property type="term" value="P:detection of visible light"/>
    <property type="evidence" value="ECO:0007669"/>
    <property type="project" value="InterPro"/>
</dbReference>
<keyword evidence="9" id="KW-1185">Reference proteome</keyword>
<dbReference type="KEGG" id="plw:D5F53_11660"/>
<dbReference type="PANTHER" id="PTHR44757">
    <property type="entry name" value="DIGUANYLATE CYCLASE DGCP"/>
    <property type="match status" value="1"/>
</dbReference>
<dbReference type="PROSITE" id="PS50046">
    <property type="entry name" value="PHYTOCHROME_2"/>
    <property type="match status" value="1"/>
</dbReference>
<keyword evidence="2" id="KW-0716">Sensory transduction</keyword>
<dbReference type="SUPFAM" id="SSF55073">
    <property type="entry name" value="Nucleotide cyclase"/>
    <property type="match status" value="1"/>
</dbReference>
<evidence type="ECO:0000256" key="4">
    <source>
        <dbReference type="ARBA" id="ARBA00023170"/>
    </source>
</evidence>
<dbReference type="EMBL" id="CP032412">
    <property type="protein sequence ID" value="AYB43911.1"/>
    <property type="molecule type" value="Genomic_DNA"/>
</dbReference>
<dbReference type="Pfam" id="PF08446">
    <property type="entry name" value="PAS_2"/>
    <property type="match status" value="1"/>
</dbReference>
<dbReference type="InterPro" id="IPR052155">
    <property type="entry name" value="Biofilm_reg_signaling"/>
</dbReference>
<dbReference type="Pfam" id="PF00360">
    <property type="entry name" value="PHY"/>
    <property type="match status" value="1"/>
</dbReference>
<evidence type="ECO:0000259" key="7">
    <source>
        <dbReference type="PROSITE" id="PS50887"/>
    </source>
</evidence>
<dbReference type="InterPro" id="IPR043150">
    <property type="entry name" value="Phytochrome_PHY_sf"/>
</dbReference>
<dbReference type="CDD" id="cd00130">
    <property type="entry name" value="PAS"/>
    <property type="match status" value="1"/>
</dbReference>